<dbReference type="EMBL" id="LT629776">
    <property type="protein sequence ID" value="SDS12164.1"/>
    <property type="molecule type" value="Genomic_DNA"/>
</dbReference>
<feature type="transmembrane region" description="Helical" evidence="1">
    <location>
        <begin position="512"/>
        <end position="530"/>
    </location>
</feature>
<organism evidence="2 3">
    <name type="scientific">Paraoerskovia marina</name>
    <dbReference type="NCBI Taxonomy" id="545619"/>
    <lineage>
        <taxon>Bacteria</taxon>
        <taxon>Bacillati</taxon>
        <taxon>Actinomycetota</taxon>
        <taxon>Actinomycetes</taxon>
        <taxon>Micrococcales</taxon>
        <taxon>Cellulomonadaceae</taxon>
        <taxon>Paraoerskovia</taxon>
    </lineage>
</organism>
<feature type="transmembrane region" description="Helical" evidence="1">
    <location>
        <begin position="164"/>
        <end position="184"/>
    </location>
</feature>
<name>A0A1H1PM50_9CELL</name>
<dbReference type="AlphaFoldDB" id="A0A1H1PM50"/>
<feature type="transmembrane region" description="Helical" evidence="1">
    <location>
        <begin position="396"/>
        <end position="420"/>
    </location>
</feature>
<dbReference type="OrthoDB" id="2014935at2"/>
<dbReference type="STRING" id="545619.SAMN04489860_0844"/>
<evidence type="ECO:0000313" key="3">
    <source>
        <dbReference type="Proteomes" id="UP000185663"/>
    </source>
</evidence>
<protein>
    <submittedName>
        <fullName evidence="2">ABC-2 type transport system permease protein</fullName>
    </submittedName>
</protein>
<dbReference type="eggNOG" id="COG3559">
    <property type="taxonomic scope" value="Bacteria"/>
</dbReference>
<reference evidence="2 3" key="1">
    <citation type="submission" date="2016-10" db="EMBL/GenBank/DDBJ databases">
        <authorList>
            <person name="de Groot N.N."/>
        </authorList>
    </citation>
    <scope>NUCLEOTIDE SEQUENCE [LARGE SCALE GENOMIC DNA]</scope>
    <source>
        <strain evidence="2 3">DSM 22126</strain>
    </source>
</reference>
<feature type="transmembrane region" description="Helical" evidence="1">
    <location>
        <begin position="302"/>
        <end position="320"/>
    </location>
</feature>
<feature type="transmembrane region" description="Helical" evidence="1">
    <location>
        <begin position="196"/>
        <end position="213"/>
    </location>
</feature>
<evidence type="ECO:0000313" key="2">
    <source>
        <dbReference type="EMBL" id="SDS12164.1"/>
    </source>
</evidence>
<feature type="transmembrane region" description="Helical" evidence="1">
    <location>
        <begin position="82"/>
        <end position="99"/>
    </location>
</feature>
<feature type="transmembrane region" description="Helical" evidence="1">
    <location>
        <begin position="440"/>
        <end position="459"/>
    </location>
</feature>
<gene>
    <name evidence="2" type="ORF">SAMN04489860_0844</name>
</gene>
<keyword evidence="1" id="KW-0812">Transmembrane</keyword>
<accession>A0A1H1PM50</accession>
<sequence>MTGTWTLVRHGLRRDRLRIAIWAVAASLMFPYGILALDAIYPTAADRQVRADLVSTPAATIMTGPGYGMEDYTLGAMTANEFTPFVVVAICIMSILLAVRHTRAEEETGRTELVRAGVVGRSAQGVSAFVVVTVANLAVATLSTVLILASGAGIDGSAITVVDTLALTSGMALTGMAFGAVALVTAQVTEHARTASGLAMAALGAAFVVRAAGDIQETHGSTLSWFSPLAWVQQMRPFVDLRWWPLALTLALVVVLLAVASTLSARRDLGAGLVAPRSGRATARPGLRSPFALAWRLQRASVVAWGAGIGLLALLSGTFASSMDDILEMVEGNEAAAAIFGDADQILDGFNSVMILYLGLMVTAFAVSSILRARAEEQSGRAEPLFAGPVARTRWLGAQLAVTAVGTVLVLVVAAVGLALGELVAGVGNDVALDVAVGTLAYLPAVAVVVGAVLALYGLFGRDLGVGWLLLVYGFVAGLFGPLFELPEWAMRLSPFYSVPDVADTDPTSGPLIILTAVAAALILAAFVGFRRRDLTTG</sequence>
<proteinExistence type="predicted"/>
<keyword evidence="1" id="KW-1133">Transmembrane helix</keyword>
<feature type="transmembrane region" description="Helical" evidence="1">
    <location>
        <begin position="466"/>
        <end position="484"/>
    </location>
</feature>
<dbReference type="RefSeq" id="WP_083371707.1">
    <property type="nucleotide sequence ID" value="NZ_LT629776.1"/>
</dbReference>
<dbReference type="Proteomes" id="UP000185663">
    <property type="component" value="Chromosome I"/>
</dbReference>
<feature type="transmembrane region" description="Helical" evidence="1">
    <location>
        <begin position="243"/>
        <end position="263"/>
    </location>
</feature>
<evidence type="ECO:0000256" key="1">
    <source>
        <dbReference type="SAM" id="Phobius"/>
    </source>
</evidence>
<feature type="transmembrane region" description="Helical" evidence="1">
    <location>
        <begin position="19"/>
        <end position="41"/>
    </location>
</feature>
<keyword evidence="3" id="KW-1185">Reference proteome</keyword>
<keyword evidence="1" id="KW-0472">Membrane</keyword>
<feature type="transmembrane region" description="Helical" evidence="1">
    <location>
        <begin position="354"/>
        <end position="375"/>
    </location>
</feature>
<feature type="transmembrane region" description="Helical" evidence="1">
    <location>
        <begin position="128"/>
        <end position="152"/>
    </location>
</feature>